<keyword evidence="4 6" id="KW-0472">Membrane</keyword>
<accession>T1BKY5</accession>
<evidence type="ECO:0000256" key="3">
    <source>
        <dbReference type="ARBA" id="ARBA00022989"/>
    </source>
</evidence>
<dbReference type="EMBL" id="AUZY01001904">
    <property type="protein sequence ID" value="EQD73606.1"/>
    <property type="molecule type" value="Genomic_DNA"/>
</dbReference>
<dbReference type="PANTHER" id="PTHR42198">
    <property type="entry name" value="INTEGRAL MEMBRANE PROTEIN"/>
    <property type="match status" value="1"/>
</dbReference>
<organism evidence="7">
    <name type="scientific">mine drainage metagenome</name>
    <dbReference type="NCBI Taxonomy" id="410659"/>
    <lineage>
        <taxon>unclassified sequences</taxon>
        <taxon>metagenomes</taxon>
        <taxon>ecological metagenomes</taxon>
    </lineage>
</organism>
<keyword evidence="2 6" id="KW-0812">Transmembrane</keyword>
<evidence type="ECO:0000256" key="1">
    <source>
        <dbReference type="ARBA" id="ARBA00004141"/>
    </source>
</evidence>
<feature type="region of interest" description="Disordered" evidence="5">
    <location>
        <begin position="1"/>
        <end position="64"/>
    </location>
</feature>
<feature type="transmembrane region" description="Helical" evidence="6">
    <location>
        <begin position="115"/>
        <end position="136"/>
    </location>
</feature>
<comment type="caution">
    <text evidence="7">The sequence shown here is derived from an EMBL/GenBank/DDBJ whole genome shotgun (WGS) entry which is preliminary data.</text>
</comment>
<comment type="subcellular location">
    <subcellularLocation>
        <location evidence="1">Membrane</location>
        <topology evidence="1">Multi-pass membrane protein</topology>
    </subcellularLocation>
</comment>
<name>T1BKY5_9ZZZZ</name>
<reference evidence="7" key="2">
    <citation type="journal article" date="2014" name="ISME J.">
        <title>Microbial stratification in low pH oxic and suboxic macroscopic growths along an acid mine drainage.</title>
        <authorList>
            <person name="Mendez-Garcia C."/>
            <person name="Mesa V."/>
            <person name="Sprenger R.R."/>
            <person name="Richter M."/>
            <person name="Diez M.S."/>
            <person name="Solano J."/>
            <person name="Bargiela R."/>
            <person name="Golyshina O.V."/>
            <person name="Manteca A."/>
            <person name="Ramos J.L."/>
            <person name="Gallego J.R."/>
            <person name="Llorente I."/>
            <person name="Martins Dos Santos V.A."/>
            <person name="Jensen O.N."/>
            <person name="Pelaez A.I."/>
            <person name="Sanchez J."/>
            <person name="Ferrer M."/>
        </authorList>
    </citation>
    <scope>NUCLEOTIDE SEQUENCE</scope>
</reference>
<dbReference type="Pfam" id="PF01956">
    <property type="entry name" value="EMC3_TMCO1"/>
    <property type="match status" value="1"/>
</dbReference>
<dbReference type="GO" id="GO:0016020">
    <property type="term" value="C:membrane"/>
    <property type="evidence" value="ECO:0007669"/>
    <property type="project" value="UniProtKB-SubCell"/>
</dbReference>
<evidence type="ECO:0000256" key="5">
    <source>
        <dbReference type="SAM" id="MobiDB-lite"/>
    </source>
</evidence>
<evidence type="ECO:0000313" key="7">
    <source>
        <dbReference type="EMBL" id="EQD73606.1"/>
    </source>
</evidence>
<feature type="compositionally biased region" description="Acidic residues" evidence="5">
    <location>
        <begin position="14"/>
        <end position="39"/>
    </location>
</feature>
<evidence type="ECO:0000256" key="2">
    <source>
        <dbReference type="ARBA" id="ARBA00022692"/>
    </source>
</evidence>
<dbReference type="PANTHER" id="PTHR42198:SF1">
    <property type="entry name" value="INTEGRAL MEMBRANE PROTEIN"/>
    <property type="match status" value="1"/>
</dbReference>
<dbReference type="SMART" id="SM01415">
    <property type="entry name" value="DUF106"/>
    <property type="match status" value="1"/>
</dbReference>
<feature type="transmembrane region" description="Helical" evidence="6">
    <location>
        <begin position="238"/>
        <end position="256"/>
    </location>
</feature>
<feature type="transmembrane region" description="Helical" evidence="6">
    <location>
        <begin position="74"/>
        <end position="95"/>
    </location>
</feature>
<keyword evidence="3 6" id="KW-1133">Transmembrane helix</keyword>
<feature type="transmembrane region" description="Helical" evidence="6">
    <location>
        <begin position="195"/>
        <end position="218"/>
    </location>
</feature>
<proteinExistence type="predicted"/>
<evidence type="ECO:0000256" key="4">
    <source>
        <dbReference type="ARBA" id="ARBA00023136"/>
    </source>
</evidence>
<evidence type="ECO:0008006" key="8">
    <source>
        <dbReference type="Google" id="ProtNLM"/>
    </source>
</evidence>
<protein>
    <recommendedName>
        <fullName evidence="8">DUF106 domain-containing protein</fullName>
    </recommendedName>
</protein>
<evidence type="ECO:0000256" key="6">
    <source>
        <dbReference type="SAM" id="Phobius"/>
    </source>
</evidence>
<dbReference type="InterPro" id="IPR002809">
    <property type="entry name" value="EMC3/TMCO1"/>
</dbReference>
<sequence>MASRPDRPLPSAKDDEEEEAGEEEEDEEEPEEAETEEEEAPTKAAPPAPSPGGSRPPGRTLPPPVSPWKSLERFLLIFMGFMGIYMLFDTSARNAVAADIGSLLSPVLGFDGKHVLLTMFLTGVLQMAITAVAYHFTTDWVETARVQKHNQAIRPLYSQAIRSGKKNRVEALKPHMNELQMRQTKVTFSQMKGMVVTWVLIIAIYTWMGLFISSLPVPDQYVNMFGSHVSLLAPLGPVPLWFLVFSLYTLPLNLLFRRYLKHVALTRHLQTLEAPVAAPAEGTA</sequence>
<reference evidence="7" key="1">
    <citation type="submission" date="2013-08" db="EMBL/GenBank/DDBJ databases">
        <authorList>
            <person name="Mendez C."/>
            <person name="Richter M."/>
            <person name="Ferrer M."/>
            <person name="Sanchez J."/>
        </authorList>
    </citation>
    <scope>NUCLEOTIDE SEQUENCE</scope>
</reference>
<dbReference type="InterPro" id="IPR038978">
    <property type="entry name" value="MJ0935"/>
</dbReference>
<dbReference type="AlphaFoldDB" id="T1BKY5"/>
<gene>
    <name evidence="7" type="ORF">B1B_03135</name>
</gene>